<dbReference type="AlphaFoldDB" id="A0A4Z2I9A4"/>
<gene>
    <name evidence="2" type="ORF">EYF80_016083</name>
</gene>
<keyword evidence="3" id="KW-1185">Reference proteome</keyword>
<evidence type="ECO:0000313" key="2">
    <source>
        <dbReference type="EMBL" id="TNN73703.1"/>
    </source>
</evidence>
<feature type="region of interest" description="Disordered" evidence="1">
    <location>
        <begin position="97"/>
        <end position="120"/>
    </location>
</feature>
<feature type="region of interest" description="Disordered" evidence="1">
    <location>
        <begin position="47"/>
        <end position="77"/>
    </location>
</feature>
<proteinExistence type="predicted"/>
<dbReference type="EMBL" id="SRLO01000122">
    <property type="protein sequence ID" value="TNN73703.1"/>
    <property type="molecule type" value="Genomic_DNA"/>
</dbReference>
<comment type="caution">
    <text evidence="2">The sequence shown here is derived from an EMBL/GenBank/DDBJ whole genome shotgun (WGS) entry which is preliminary data.</text>
</comment>
<accession>A0A4Z2I9A4</accession>
<feature type="compositionally biased region" description="Basic and acidic residues" evidence="1">
    <location>
        <begin position="1"/>
        <end position="13"/>
    </location>
</feature>
<evidence type="ECO:0000313" key="3">
    <source>
        <dbReference type="Proteomes" id="UP000314294"/>
    </source>
</evidence>
<name>A0A4Z2I9A4_9TELE</name>
<feature type="region of interest" description="Disordered" evidence="1">
    <location>
        <begin position="1"/>
        <end position="25"/>
    </location>
</feature>
<feature type="compositionally biased region" description="Basic and acidic residues" evidence="1">
    <location>
        <begin position="47"/>
        <end position="66"/>
    </location>
</feature>
<organism evidence="2 3">
    <name type="scientific">Liparis tanakae</name>
    <name type="common">Tanaka's snailfish</name>
    <dbReference type="NCBI Taxonomy" id="230148"/>
    <lineage>
        <taxon>Eukaryota</taxon>
        <taxon>Metazoa</taxon>
        <taxon>Chordata</taxon>
        <taxon>Craniata</taxon>
        <taxon>Vertebrata</taxon>
        <taxon>Euteleostomi</taxon>
        <taxon>Actinopterygii</taxon>
        <taxon>Neopterygii</taxon>
        <taxon>Teleostei</taxon>
        <taxon>Neoteleostei</taxon>
        <taxon>Acanthomorphata</taxon>
        <taxon>Eupercaria</taxon>
        <taxon>Perciformes</taxon>
        <taxon>Cottioidei</taxon>
        <taxon>Cottales</taxon>
        <taxon>Liparidae</taxon>
        <taxon>Liparis</taxon>
    </lineage>
</organism>
<feature type="compositionally biased region" description="Polar residues" evidence="1">
    <location>
        <begin position="14"/>
        <end position="25"/>
    </location>
</feature>
<reference evidence="2 3" key="1">
    <citation type="submission" date="2019-03" db="EMBL/GenBank/DDBJ databases">
        <title>First draft genome of Liparis tanakae, snailfish: a comprehensive survey of snailfish specific genes.</title>
        <authorList>
            <person name="Kim W."/>
            <person name="Song I."/>
            <person name="Jeong J.-H."/>
            <person name="Kim D."/>
            <person name="Kim S."/>
            <person name="Ryu S."/>
            <person name="Song J.Y."/>
            <person name="Lee S.K."/>
        </authorList>
    </citation>
    <scope>NUCLEOTIDE SEQUENCE [LARGE SCALE GENOMIC DNA]</scope>
    <source>
        <tissue evidence="2">Muscle</tissue>
    </source>
</reference>
<dbReference type="Proteomes" id="UP000314294">
    <property type="component" value="Unassembled WGS sequence"/>
</dbReference>
<protein>
    <submittedName>
        <fullName evidence="2">Uncharacterized protein</fullName>
    </submittedName>
</protein>
<sequence>MREKRSCADHEVTDSSFAKRSVSCQRRVTDGSALEAQMGFQGKCNRADNELINRQQEGTDVRDGRSSRPKLSQRHDVLEGDVRLRADIRQKHVLRRAAVAERDGSRGSGGGSSEDLDDDGVSPDGLRHCLLMVDLGEVAPVHLGGEEGTKIITFMLNIFASEGAA</sequence>
<evidence type="ECO:0000256" key="1">
    <source>
        <dbReference type="SAM" id="MobiDB-lite"/>
    </source>
</evidence>